<keyword evidence="2" id="KW-0812">Transmembrane</keyword>
<dbReference type="AlphaFoldDB" id="A0A200Q9E4"/>
<feature type="region of interest" description="Disordered" evidence="1">
    <location>
        <begin position="147"/>
        <end position="166"/>
    </location>
</feature>
<dbReference type="PANTHER" id="PTHR35490:SF2">
    <property type="entry name" value="BACTERIOPHAGE N4 ADSORPTION B PROTEIN"/>
    <property type="match status" value="1"/>
</dbReference>
<keyword evidence="2" id="KW-0472">Membrane</keyword>
<evidence type="ECO:0000313" key="3">
    <source>
        <dbReference type="EMBL" id="OVA07072.1"/>
    </source>
</evidence>
<protein>
    <recommendedName>
        <fullName evidence="5">Netrin receptor DCC</fullName>
    </recommendedName>
</protein>
<comment type="caution">
    <text evidence="3">The sequence shown here is derived from an EMBL/GenBank/DDBJ whole genome shotgun (WGS) entry which is preliminary data.</text>
</comment>
<keyword evidence="4" id="KW-1185">Reference proteome</keyword>
<feature type="transmembrane region" description="Helical" evidence="2">
    <location>
        <begin position="391"/>
        <end position="411"/>
    </location>
</feature>
<dbReference type="Proteomes" id="UP000195402">
    <property type="component" value="Unassembled WGS sequence"/>
</dbReference>
<feature type="compositionally biased region" description="Basic and acidic residues" evidence="1">
    <location>
        <begin position="27"/>
        <end position="40"/>
    </location>
</feature>
<dbReference type="OrthoDB" id="1923043at2759"/>
<feature type="region of interest" description="Disordered" evidence="1">
    <location>
        <begin position="18"/>
        <end position="71"/>
    </location>
</feature>
<organism evidence="3 4">
    <name type="scientific">Macleaya cordata</name>
    <name type="common">Five-seeded plume-poppy</name>
    <name type="synonym">Bocconia cordata</name>
    <dbReference type="NCBI Taxonomy" id="56857"/>
    <lineage>
        <taxon>Eukaryota</taxon>
        <taxon>Viridiplantae</taxon>
        <taxon>Streptophyta</taxon>
        <taxon>Embryophyta</taxon>
        <taxon>Tracheophyta</taxon>
        <taxon>Spermatophyta</taxon>
        <taxon>Magnoliopsida</taxon>
        <taxon>Ranunculales</taxon>
        <taxon>Papaveraceae</taxon>
        <taxon>Papaveroideae</taxon>
        <taxon>Macleaya</taxon>
    </lineage>
</organism>
<dbReference type="InParanoid" id="A0A200Q9E4"/>
<feature type="compositionally biased region" description="Low complexity" evidence="1">
    <location>
        <begin position="415"/>
        <end position="424"/>
    </location>
</feature>
<proteinExistence type="predicted"/>
<name>A0A200Q9E4_MACCD</name>
<reference evidence="3 4" key="1">
    <citation type="journal article" date="2017" name="Mol. Plant">
        <title>The Genome of Medicinal Plant Macleaya cordata Provides New Insights into Benzylisoquinoline Alkaloids Metabolism.</title>
        <authorList>
            <person name="Liu X."/>
            <person name="Liu Y."/>
            <person name="Huang P."/>
            <person name="Ma Y."/>
            <person name="Qing Z."/>
            <person name="Tang Q."/>
            <person name="Cao H."/>
            <person name="Cheng P."/>
            <person name="Zheng Y."/>
            <person name="Yuan Z."/>
            <person name="Zhou Y."/>
            <person name="Liu J."/>
            <person name="Tang Z."/>
            <person name="Zhuo Y."/>
            <person name="Zhang Y."/>
            <person name="Yu L."/>
            <person name="Huang J."/>
            <person name="Yang P."/>
            <person name="Peng Q."/>
            <person name="Zhang J."/>
            <person name="Jiang W."/>
            <person name="Zhang Z."/>
            <person name="Lin K."/>
            <person name="Ro D.K."/>
            <person name="Chen X."/>
            <person name="Xiong X."/>
            <person name="Shang Y."/>
            <person name="Huang S."/>
            <person name="Zeng J."/>
        </authorList>
    </citation>
    <scope>NUCLEOTIDE SEQUENCE [LARGE SCALE GENOMIC DNA]</scope>
    <source>
        <strain evidence="4">cv. BLH2017</strain>
        <tissue evidence="3">Root</tissue>
    </source>
</reference>
<sequence length="435" mass="48409">MPTFTAISLDSLLDRGAPKSVVQNNSKLEKKRAETKTDKKIQRRQQRGVSPLLYATPEKTLPLPDSPSSFPPSPYIINHKRRGPRLLKSVSHEPISVVHQPLLPTQGQRNVIDENGRNPDSIGEFSFTSAPVSIPIEKEVVVGSSNNGFHDGDKVGSSNGLDDGLGKTEDLLPNSVGIKLDRDYEFENFFEPQESMSFTSNNTEVAEDNNGGERSFKLTSPMGEFFDAYEELSSEGGPPSSLQDVEAQLHEIRLNLLMEIEKRKQAEEALNNMQTHWQLLQHHLSVVGLKLPAASTIAAEDVDLNFDPAEDLCQQIHIARVVSDSIGRGSAKAVVEMEMESRIESKNFEIARLWDRLHYYEVVNQEMSQRNQEAIEMARRLRNRRKRRQKWVWSSIGAAITLGTAALVWSYNSSASGSSSTNLSDAPSGDDISKP</sequence>
<accession>A0A200Q9E4</accession>
<evidence type="ECO:0000256" key="2">
    <source>
        <dbReference type="SAM" id="Phobius"/>
    </source>
</evidence>
<dbReference type="PANTHER" id="PTHR35490">
    <property type="entry name" value="BACTERIOPHAGE N4 ADSORPTION B PROTEIN"/>
    <property type="match status" value="1"/>
</dbReference>
<keyword evidence="2" id="KW-1133">Transmembrane helix</keyword>
<dbReference type="STRING" id="56857.A0A200Q9E4"/>
<dbReference type="FunCoup" id="A0A200Q9E4">
    <property type="interactions" value="623"/>
</dbReference>
<evidence type="ECO:0000313" key="4">
    <source>
        <dbReference type="Proteomes" id="UP000195402"/>
    </source>
</evidence>
<dbReference type="EMBL" id="MVGT01002651">
    <property type="protein sequence ID" value="OVA07072.1"/>
    <property type="molecule type" value="Genomic_DNA"/>
</dbReference>
<dbReference type="OMA" id="EQIQTHW"/>
<feature type="region of interest" description="Disordered" evidence="1">
    <location>
        <begin position="415"/>
        <end position="435"/>
    </location>
</feature>
<evidence type="ECO:0000256" key="1">
    <source>
        <dbReference type="SAM" id="MobiDB-lite"/>
    </source>
</evidence>
<gene>
    <name evidence="3" type="ORF">BVC80_1117g80</name>
</gene>
<evidence type="ECO:0008006" key="5">
    <source>
        <dbReference type="Google" id="ProtNLM"/>
    </source>
</evidence>